<accession>A0A239S8V8</accession>
<feature type="signal peptide" evidence="1">
    <location>
        <begin position="1"/>
        <end position="35"/>
    </location>
</feature>
<proteinExistence type="predicted"/>
<evidence type="ECO:0008006" key="4">
    <source>
        <dbReference type="Google" id="ProtNLM"/>
    </source>
</evidence>
<protein>
    <recommendedName>
        <fullName evidence="4">Lipoprotein</fullName>
    </recommendedName>
</protein>
<evidence type="ECO:0000256" key="1">
    <source>
        <dbReference type="SAM" id="SignalP"/>
    </source>
</evidence>
<dbReference type="AlphaFoldDB" id="A0A239S8V8"/>
<keyword evidence="3" id="KW-1185">Reference proteome</keyword>
<dbReference type="GeneID" id="88093368"/>
<evidence type="ECO:0000313" key="2">
    <source>
        <dbReference type="EMBL" id="SNU81866.1"/>
    </source>
</evidence>
<sequence>MLIIKLILIMTGQYLRATRAITATALSVFALNAYAAAPKCFSQSIEGHTTEICRTSAPFQHDYYELKVDRALIFVLPDDYVENITLVHTIPKDAAIEFPLSMQGTPTVTISGGCTPVSADVEGKGGVVGVETGRRCSFKWGKKDILKDLIINY</sequence>
<keyword evidence="1" id="KW-0732">Signal</keyword>
<feature type="chain" id="PRO_5013122657" description="Lipoprotein" evidence="1">
    <location>
        <begin position="36"/>
        <end position="153"/>
    </location>
</feature>
<name>A0A239S8V8_9BURK</name>
<evidence type="ECO:0000313" key="3">
    <source>
        <dbReference type="Proteomes" id="UP000215126"/>
    </source>
</evidence>
<gene>
    <name evidence="2" type="ORF">SAMEA4530655_00678</name>
</gene>
<dbReference type="RefSeq" id="WP_224786731.1">
    <property type="nucleotide sequence ID" value="NZ_CABPRX010000001.1"/>
</dbReference>
<dbReference type="EMBL" id="LT906435">
    <property type="protein sequence ID" value="SNU81866.1"/>
    <property type="molecule type" value="Genomic_DNA"/>
</dbReference>
<dbReference type="Proteomes" id="UP000215126">
    <property type="component" value="Chromosome 1"/>
</dbReference>
<reference evidence="2 3" key="1">
    <citation type="submission" date="2017-06" db="EMBL/GenBank/DDBJ databases">
        <authorList>
            <consortium name="Pathogen Informatics"/>
        </authorList>
    </citation>
    <scope>NUCLEOTIDE SEQUENCE [LARGE SCALE GENOMIC DNA]</scope>
    <source>
        <strain evidence="2 3">NCTC13161</strain>
    </source>
</reference>
<organism evidence="2 3">
    <name type="scientific">Pandoraea sputorum</name>
    <dbReference type="NCBI Taxonomy" id="93222"/>
    <lineage>
        <taxon>Bacteria</taxon>
        <taxon>Pseudomonadati</taxon>
        <taxon>Pseudomonadota</taxon>
        <taxon>Betaproteobacteria</taxon>
        <taxon>Burkholderiales</taxon>
        <taxon>Burkholderiaceae</taxon>
        <taxon>Pandoraea</taxon>
    </lineage>
</organism>